<sequence>MRDTEPRATPNTFSIADFAELPTDWGLLLQFTTLLYYLQVTNPDNGLIRDKTEPNAPASIAAIGMGLAASPIGVERGVVTREFAAKVARRQLRYLMELPQGPEPDASGYKGFFYHFLDIETGRRVWQCELSTIDSAFLFAGALTVSTYFDRDTTEETQVRQLANELYERADWNWACNGEPTLTHGWKPETGFIPHRWRGYDEGLLLYFLGLGSPTHPLEPESYAAYTATYEWKNIYGRELLYSGPLFTHQLSHLWVDFRAIRDDFMRRRDSDYFENSRRATFVQQEYAIRNPMNFVGYGQYCWGFTACDGPGCTMREVNGIERQFFDYVARGAPFGPDDGTIAPWVVVASLPFAPEIVVPTIRNFARMNLGMTGLYGFNPSFNQSFAVKDSPTGWWRSPYHFGIDQGPVVLAIENYRTGLLWNIMRRCPPILAGLKKAGFAGGWLAAI</sequence>
<dbReference type="Pfam" id="PF10091">
    <property type="entry name" value="Glycoamylase"/>
    <property type="match status" value="1"/>
</dbReference>
<dbReference type="PIRSF" id="PIRSF028431">
    <property type="entry name" value="UCP028431"/>
    <property type="match status" value="1"/>
</dbReference>
<protein>
    <submittedName>
        <fullName evidence="2">Glucoamylase family protein</fullName>
    </submittedName>
</protein>
<dbReference type="AlphaFoldDB" id="A0A2Z4YKJ8"/>
<proteinExistence type="predicted"/>
<evidence type="ECO:0000313" key="2">
    <source>
        <dbReference type="EMBL" id="AXA41904.1"/>
    </source>
</evidence>
<gene>
    <name evidence="2" type="ORF">DLJ82_4341</name>
</gene>
<dbReference type="RefSeq" id="WP_112906321.1">
    <property type="nucleotide sequence ID" value="NZ_CP030760.1"/>
</dbReference>
<dbReference type="InterPro" id="IPR019282">
    <property type="entry name" value="Glycoamylase-like_cons_dom"/>
</dbReference>
<name>A0A2Z4YKJ8_RHILE</name>
<accession>A0A2Z4YKJ8</accession>
<evidence type="ECO:0000313" key="3">
    <source>
        <dbReference type="Proteomes" id="UP000251166"/>
    </source>
</evidence>
<dbReference type="Gene3D" id="1.50.10.140">
    <property type="match status" value="1"/>
</dbReference>
<reference evidence="2 3" key="1">
    <citation type="submission" date="2018-07" db="EMBL/GenBank/DDBJ databases">
        <title>Rhizobium leguminosarum strain:ATCC 14479 Genome sequencing and assembly.</title>
        <authorList>
            <person name="Chakraborty R."/>
        </authorList>
    </citation>
    <scope>NUCLEOTIDE SEQUENCE [LARGE SCALE GENOMIC DNA]</scope>
    <source>
        <strain evidence="2 3">ATCC 14479</strain>
    </source>
</reference>
<dbReference type="Proteomes" id="UP000251166">
    <property type="component" value="Chromosome"/>
</dbReference>
<dbReference type="InterPro" id="IPR016883">
    <property type="entry name" value="UCP028431"/>
</dbReference>
<evidence type="ECO:0000259" key="1">
    <source>
        <dbReference type="Pfam" id="PF10091"/>
    </source>
</evidence>
<feature type="domain" description="Glycoamylase-like" evidence="1">
    <location>
        <begin position="195"/>
        <end position="429"/>
    </location>
</feature>
<dbReference type="EMBL" id="CP030760">
    <property type="protein sequence ID" value="AXA41904.1"/>
    <property type="molecule type" value="Genomic_DNA"/>
</dbReference>
<organism evidence="2 3">
    <name type="scientific">Rhizobium leguminosarum</name>
    <dbReference type="NCBI Taxonomy" id="384"/>
    <lineage>
        <taxon>Bacteria</taxon>
        <taxon>Pseudomonadati</taxon>
        <taxon>Pseudomonadota</taxon>
        <taxon>Alphaproteobacteria</taxon>
        <taxon>Hyphomicrobiales</taxon>
        <taxon>Rhizobiaceae</taxon>
        <taxon>Rhizobium/Agrobacterium group</taxon>
        <taxon>Rhizobium</taxon>
    </lineage>
</organism>